<dbReference type="InterPro" id="IPR014049">
    <property type="entry name" value="Glutathione_synthase_N_euk"/>
</dbReference>
<accession>A0A3S5C5R3</accession>
<dbReference type="EMBL" id="CAAALY010254150">
    <property type="protein sequence ID" value="VEL37152.1"/>
    <property type="molecule type" value="Genomic_DNA"/>
</dbReference>
<keyword evidence="10" id="KW-0067">ATP-binding</keyword>
<evidence type="ECO:0000256" key="1">
    <source>
        <dbReference type="ARBA" id="ARBA00001946"/>
    </source>
</evidence>
<feature type="domain" description="Glutathione synthase substrate-binding" evidence="14">
    <location>
        <begin position="167"/>
        <end position="213"/>
    </location>
</feature>
<dbReference type="Proteomes" id="UP000784294">
    <property type="component" value="Unassembled WGS sequence"/>
</dbReference>
<keyword evidence="6" id="KW-0436">Ligase</keyword>
<evidence type="ECO:0000256" key="8">
    <source>
        <dbReference type="ARBA" id="ARBA00022723"/>
    </source>
</evidence>
<keyword evidence="7" id="KW-0317">Glutathione biosynthesis</keyword>
<dbReference type="Pfam" id="PF03199">
    <property type="entry name" value="GSH_synthase"/>
    <property type="match status" value="1"/>
</dbReference>
<evidence type="ECO:0000256" key="9">
    <source>
        <dbReference type="ARBA" id="ARBA00022741"/>
    </source>
</evidence>
<dbReference type="GO" id="GO:0005524">
    <property type="term" value="F:ATP binding"/>
    <property type="evidence" value="ECO:0007669"/>
    <property type="project" value="UniProtKB-KW"/>
</dbReference>
<evidence type="ECO:0000256" key="4">
    <source>
        <dbReference type="ARBA" id="ARBA00012214"/>
    </source>
</evidence>
<keyword evidence="8" id="KW-0479">Metal-binding</keyword>
<evidence type="ECO:0000256" key="7">
    <source>
        <dbReference type="ARBA" id="ARBA00022684"/>
    </source>
</evidence>
<comment type="caution">
    <text evidence="15">The sequence shown here is derived from an EMBL/GenBank/DDBJ whole genome shotgun (WGS) entry which is preliminary data.</text>
</comment>
<evidence type="ECO:0000256" key="13">
    <source>
        <dbReference type="ARBA" id="ARBA00048871"/>
    </source>
</evidence>
<evidence type="ECO:0000256" key="10">
    <source>
        <dbReference type="ARBA" id="ARBA00022840"/>
    </source>
</evidence>
<dbReference type="InterPro" id="IPR014042">
    <property type="entry name" value="Glutathione_synthase_a-hlx"/>
</dbReference>
<evidence type="ECO:0000256" key="11">
    <source>
        <dbReference type="ARBA" id="ARBA00022842"/>
    </source>
</evidence>
<keyword evidence="11" id="KW-0460">Magnesium</keyword>
<evidence type="ECO:0000259" key="14">
    <source>
        <dbReference type="Pfam" id="PF03199"/>
    </source>
</evidence>
<dbReference type="PANTHER" id="PTHR11130:SF0">
    <property type="entry name" value="GLUTATHIONE SYNTHETASE"/>
    <property type="match status" value="1"/>
</dbReference>
<keyword evidence="16" id="KW-1185">Reference proteome</keyword>
<evidence type="ECO:0000256" key="5">
    <source>
        <dbReference type="ARBA" id="ARBA00020821"/>
    </source>
</evidence>
<dbReference type="SUPFAM" id="SSF52440">
    <property type="entry name" value="PreATP-grasp domain"/>
    <property type="match status" value="1"/>
</dbReference>
<dbReference type="GO" id="GO:0005829">
    <property type="term" value="C:cytosol"/>
    <property type="evidence" value="ECO:0007669"/>
    <property type="project" value="TreeGrafter"/>
</dbReference>
<proteinExistence type="inferred from homology"/>
<evidence type="ECO:0000313" key="15">
    <source>
        <dbReference type="EMBL" id="VEL37152.1"/>
    </source>
</evidence>
<dbReference type="EC" id="6.3.2.3" evidence="4"/>
<evidence type="ECO:0000256" key="6">
    <source>
        <dbReference type="ARBA" id="ARBA00022598"/>
    </source>
</evidence>
<dbReference type="Gene3D" id="1.10.1080.10">
    <property type="entry name" value="Glutathione Synthetase, Chain A, domain 3"/>
    <property type="match status" value="1"/>
</dbReference>
<dbReference type="UniPathway" id="UPA00142">
    <property type="reaction ID" value="UER00210"/>
</dbReference>
<dbReference type="Pfam" id="PF03917">
    <property type="entry name" value="GSH_synth_ATP"/>
    <property type="match status" value="1"/>
</dbReference>
<comment type="cofactor">
    <cofactor evidence="1">
        <name>Mg(2+)</name>
        <dbReference type="ChEBI" id="CHEBI:18420"/>
    </cofactor>
</comment>
<dbReference type="GO" id="GO:0046872">
    <property type="term" value="F:metal ion binding"/>
    <property type="evidence" value="ECO:0007669"/>
    <property type="project" value="UniProtKB-KW"/>
</dbReference>
<protein>
    <recommendedName>
        <fullName evidence="5">Glutathione synthetase</fullName>
        <ecNumber evidence="4">6.3.2.3</ecNumber>
    </recommendedName>
    <alternativeName>
        <fullName evidence="12">Glutathione synthase</fullName>
    </alternativeName>
</protein>
<comment type="pathway">
    <text evidence="2">Sulfur metabolism; glutathione biosynthesis; glutathione from L-cysteine and L-glutamate: step 2/2.</text>
</comment>
<comment type="catalytic activity">
    <reaction evidence="13">
        <text>gamma-L-glutamyl-L-cysteine + glycine + ATP = glutathione + ADP + phosphate + H(+)</text>
        <dbReference type="Rhea" id="RHEA:13557"/>
        <dbReference type="ChEBI" id="CHEBI:15378"/>
        <dbReference type="ChEBI" id="CHEBI:30616"/>
        <dbReference type="ChEBI" id="CHEBI:43474"/>
        <dbReference type="ChEBI" id="CHEBI:57305"/>
        <dbReference type="ChEBI" id="CHEBI:57925"/>
        <dbReference type="ChEBI" id="CHEBI:58173"/>
        <dbReference type="ChEBI" id="CHEBI:456216"/>
        <dbReference type="EC" id="6.3.2.3"/>
    </reaction>
    <physiologicalReaction direction="left-to-right" evidence="13">
        <dbReference type="Rhea" id="RHEA:13558"/>
    </physiologicalReaction>
</comment>
<dbReference type="GO" id="GO:0004363">
    <property type="term" value="F:glutathione synthase activity"/>
    <property type="evidence" value="ECO:0007669"/>
    <property type="project" value="UniProtKB-EC"/>
</dbReference>
<dbReference type="InterPro" id="IPR004887">
    <property type="entry name" value="GSH_synth_subst-bd"/>
</dbReference>
<comment type="similarity">
    <text evidence="3">Belongs to the eukaryotic GSH synthase family.</text>
</comment>
<evidence type="ECO:0000313" key="16">
    <source>
        <dbReference type="Proteomes" id="UP000784294"/>
    </source>
</evidence>
<dbReference type="InterPro" id="IPR005615">
    <property type="entry name" value="Glutathione_synthase"/>
</dbReference>
<dbReference type="OrthoDB" id="2020073at2759"/>
<dbReference type="InterPro" id="IPR016185">
    <property type="entry name" value="PreATP-grasp_dom_sf"/>
</dbReference>
<dbReference type="Gene3D" id="3.30.1490.80">
    <property type="match status" value="1"/>
</dbReference>
<evidence type="ECO:0000256" key="12">
    <source>
        <dbReference type="ARBA" id="ARBA00030403"/>
    </source>
</evidence>
<dbReference type="GO" id="GO:0043295">
    <property type="term" value="F:glutathione binding"/>
    <property type="evidence" value="ECO:0007669"/>
    <property type="project" value="TreeGrafter"/>
</dbReference>
<dbReference type="Gene3D" id="3.30.470.20">
    <property type="entry name" value="ATP-grasp fold, B domain"/>
    <property type="match status" value="1"/>
</dbReference>
<keyword evidence="9" id="KW-0547">Nucleotide-binding</keyword>
<dbReference type="InterPro" id="IPR014709">
    <property type="entry name" value="Glutathione_synthase_C_euk"/>
</dbReference>
<gene>
    <name evidence="15" type="ORF">PXEA_LOCUS30592</name>
</gene>
<evidence type="ECO:0000256" key="2">
    <source>
        <dbReference type="ARBA" id="ARBA00004965"/>
    </source>
</evidence>
<evidence type="ECO:0000256" key="3">
    <source>
        <dbReference type="ARBA" id="ARBA00010385"/>
    </source>
</evidence>
<name>A0A3S5C5R3_9PLAT</name>
<dbReference type="Gene3D" id="3.40.50.1760">
    <property type="entry name" value="Glutathione synthase, substrate-binding domain superfamily, eukaryotic"/>
    <property type="match status" value="2"/>
</dbReference>
<dbReference type="InterPro" id="IPR037013">
    <property type="entry name" value="GSH-S_sub-bd_sf"/>
</dbReference>
<organism evidence="15 16">
    <name type="scientific">Protopolystoma xenopodis</name>
    <dbReference type="NCBI Taxonomy" id="117903"/>
    <lineage>
        <taxon>Eukaryota</taxon>
        <taxon>Metazoa</taxon>
        <taxon>Spiralia</taxon>
        <taxon>Lophotrochozoa</taxon>
        <taxon>Platyhelminthes</taxon>
        <taxon>Monogenea</taxon>
        <taxon>Polyopisthocotylea</taxon>
        <taxon>Polystomatidea</taxon>
        <taxon>Polystomatidae</taxon>
        <taxon>Protopolystoma</taxon>
    </lineage>
</organism>
<dbReference type="SUPFAM" id="SSF56059">
    <property type="entry name" value="Glutathione synthetase ATP-binding domain-like"/>
    <property type="match status" value="1"/>
</dbReference>
<reference evidence="15" key="1">
    <citation type="submission" date="2018-11" db="EMBL/GenBank/DDBJ databases">
        <authorList>
            <consortium name="Pathogen Informatics"/>
        </authorList>
    </citation>
    <scope>NUCLEOTIDE SEQUENCE</scope>
</reference>
<sequence length="328" mass="36588">MRLNRSDYMVHLNVNAPREDHLSNLPSFCASVRLNNESQNLAKSTLIEHSLKAYNVSGMSLKQVEFNMMASSFGGMMQRLSRQHKTLLSIFGIATSPSELPSCQPSSGFAQALLKAYSLYISDLPADYLCQVASAPAILFIVSDDESNIYDQLDLIDAVEQEAQKRDGAHIALIYFRHGYSPDHFPDEQIWEIKWDLESSRAIKCPCIQYMLANTKLIQAALASPRVIEDLLTGSSLTCLTTIASISPAQYTSPSNNLQTQLQPENTFTQIARRCRLTFARQLALSPDLNLSSQEDIDQLVREALSDPDKFVLKPQREGGGNNYFGGW</sequence>
<dbReference type="Gene3D" id="3.30.1490.50">
    <property type="match status" value="1"/>
</dbReference>
<dbReference type="PANTHER" id="PTHR11130">
    <property type="entry name" value="GLUTATHIONE SYNTHETASE"/>
    <property type="match status" value="1"/>
</dbReference>
<dbReference type="AlphaFoldDB" id="A0A3S5C5R3"/>